<evidence type="ECO:0000313" key="1">
    <source>
        <dbReference type="EMBL" id="KAF2478374.1"/>
    </source>
</evidence>
<evidence type="ECO:0000313" key="2">
    <source>
        <dbReference type="Proteomes" id="UP000799755"/>
    </source>
</evidence>
<keyword evidence="2" id="KW-1185">Reference proteome</keyword>
<organism evidence="1 2">
    <name type="scientific">Lindgomyces ingoldianus</name>
    <dbReference type="NCBI Taxonomy" id="673940"/>
    <lineage>
        <taxon>Eukaryota</taxon>
        <taxon>Fungi</taxon>
        <taxon>Dikarya</taxon>
        <taxon>Ascomycota</taxon>
        <taxon>Pezizomycotina</taxon>
        <taxon>Dothideomycetes</taxon>
        <taxon>Pleosporomycetidae</taxon>
        <taxon>Pleosporales</taxon>
        <taxon>Lindgomycetaceae</taxon>
        <taxon>Lindgomyces</taxon>
    </lineage>
</organism>
<protein>
    <submittedName>
        <fullName evidence="1">6-phosphogluconate dehydrogenase C-terminal domain-like protein</fullName>
    </submittedName>
</protein>
<reference evidence="1" key="1">
    <citation type="journal article" date="2020" name="Stud. Mycol.">
        <title>101 Dothideomycetes genomes: a test case for predicting lifestyles and emergence of pathogens.</title>
        <authorList>
            <person name="Haridas S."/>
            <person name="Albert R."/>
            <person name="Binder M."/>
            <person name="Bloem J."/>
            <person name="Labutti K."/>
            <person name="Salamov A."/>
            <person name="Andreopoulos B."/>
            <person name="Baker S."/>
            <person name="Barry K."/>
            <person name="Bills G."/>
            <person name="Bluhm B."/>
            <person name="Cannon C."/>
            <person name="Castanera R."/>
            <person name="Culley D."/>
            <person name="Daum C."/>
            <person name="Ezra D."/>
            <person name="Gonzalez J."/>
            <person name="Henrissat B."/>
            <person name="Kuo A."/>
            <person name="Liang C."/>
            <person name="Lipzen A."/>
            <person name="Lutzoni F."/>
            <person name="Magnuson J."/>
            <person name="Mondo S."/>
            <person name="Nolan M."/>
            <person name="Ohm R."/>
            <person name="Pangilinan J."/>
            <person name="Park H.-J."/>
            <person name="Ramirez L."/>
            <person name="Alfaro M."/>
            <person name="Sun H."/>
            <person name="Tritt A."/>
            <person name="Yoshinaga Y."/>
            <person name="Zwiers L.-H."/>
            <person name="Turgeon B."/>
            <person name="Goodwin S."/>
            <person name="Spatafora J."/>
            <person name="Crous P."/>
            <person name="Grigoriev I."/>
        </authorList>
    </citation>
    <scope>NUCLEOTIDE SEQUENCE</scope>
    <source>
        <strain evidence="1">ATCC 200398</strain>
    </source>
</reference>
<comment type="caution">
    <text evidence="1">The sequence shown here is derived from an EMBL/GenBank/DDBJ whole genome shotgun (WGS) entry which is preliminary data.</text>
</comment>
<dbReference type="EMBL" id="MU003492">
    <property type="protein sequence ID" value="KAF2478374.1"/>
    <property type="molecule type" value="Genomic_DNA"/>
</dbReference>
<name>A0ACB6RGK0_9PLEO</name>
<gene>
    <name evidence="1" type="ORF">BDR25DRAFT_276294</name>
</gene>
<sequence length="347" mass="37575">MADTGKKNVLVIGGGAVGAIAALNLEIGGLATVTVVLRSNFKAVSEAGYSIESCDHGTFQGWKPSHVRNKVPDITRETLPPYDYVVLTTKNIPDIPPTISSLISPALPTENTHTTLVLIQNGLNIEKPILQSHPHTPVISGVSLIGSAETDPGTIIQDDKDRLFIGAFRNPHIPFDLESSKAREFVKIYSAGGKTDCAYSENVLYDRWRKLVYNACLNPICAITGLDTGRIRLAGGGIEGLVRPAMKEIVEAAAKKGVLLGEEVVGFMIEVDPLEIYLAPSMLADVRKGNFIEFENLLGEPLREGKAAGVPMPTLEVLYNICKTIQWRTKEARGLVEIPPKRNLGTQ</sequence>
<dbReference type="Proteomes" id="UP000799755">
    <property type="component" value="Unassembled WGS sequence"/>
</dbReference>
<accession>A0ACB6RGK0</accession>
<proteinExistence type="predicted"/>